<accession>A0A6J5N7T6</accession>
<proteinExistence type="predicted"/>
<sequence length="131" mass="15299">MIKLVKTIREDLVLIVGETAVDLFDCFNVTELHGTNLNDCIKRIEDGGTYIDGMCNEFPNQSDNYYIFINSSSLKDSILANFGLIFHESTHYYFRKFWDELQENEEQLITESERLAIEISKIILINRNHDK</sequence>
<protein>
    <submittedName>
        <fullName evidence="1">Uncharacterized protein</fullName>
    </submittedName>
</protein>
<gene>
    <name evidence="1" type="ORF">UFOVP627_16</name>
</gene>
<reference evidence="1" key="1">
    <citation type="submission" date="2020-04" db="EMBL/GenBank/DDBJ databases">
        <authorList>
            <person name="Chiriac C."/>
            <person name="Salcher M."/>
            <person name="Ghai R."/>
            <person name="Kavagutti S V."/>
        </authorList>
    </citation>
    <scope>NUCLEOTIDE SEQUENCE</scope>
</reference>
<name>A0A6J5N7T6_9CAUD</name>
<organism evidence="1">
    <name type="scientific">uncultured Caudovirales phage</name>
    <dbReference type="NCBI Taxonomy" id="2100421"/>
    <lineage>
        <taxon>Viruses</taxon>
        <taxon>Duplodnaviria</taxon>
        <taxon>Heunggongvirae</taxon>
        <taxon>Uroviricota</taxon>
        <taxon>Caudoviricetes</taxon>
        <taxon>Peduoviridae</taxon>
        <taxon>Maltschvirus</taxon>
        <taxon>Maltschvirus maltsch</taxon>
    </lineage>
</organism>
<dbReference type="EMBL" id="LR796606">
    <property type="protein sequence ID" value="CAB4153476.1"/>
    <property type="molecule type" value="Genomic_DNA"/>
</dbReference>
<evidence type="ECO:0000313" key="1">
    <source>
        <dbReference type="EMBL" id="CAB4153476.1"/>
    </source>
</evidence>